<feature type="transmembrane region" description="Helical" evidence="11">
    <location>
        <begin position="38"/>
        <end position="58"/>
    </location>
</feature>
<keyword evidence="4 11" id="KW-0812">Transmembrane</keyword>
<feature type="domain" description="Cation/H+ exchanger transmembrane" evidence="12">
    <location>
        <begin position="28"/>
        <end position="283"/>
    </location>
</feature>
<feature type="transmembrane region" description="Helical" evidence="11">
    <location>
        <begin position="12"/>
        <end position="31"/>
    </location>
</feature>
<evidence type="ECO:0000256" key="2">
    <source>
        <dbReference type="ARBA" id="ARBA00022448"/>
    </source>
</evidence>
<proteinExistence type="predicted"/>
<keyword evidence="2" id="KW-0813">Transport</keyword>
<keyword evidence="9" id="KW-0739">Sodium transport</keyword>
<evidence type="ECO:0000256" key="4">
    <source>
        <dbReference type="ARBA" id="ARBA00022692"/>
    </source>
</evidence>
<evidence type="ECO:0000259" key="12">
    <source>
        <dbReference type="Pfam" id="PF00999"/>
    </source>
</evidence>
<keyword evidence="3" id="KW-0050">Antiport</keyword>
<reference evidence="13 14" key="1">
    <citation type="submission" date="2018-11" db="EMBL/GenBank/DDBJ databases">
        <title>Genome sequence of Saitozyma podzolica DSM 27192.</title>
        <authorList>
            <person name="Aliyu H."/>
            <person name="Gorte O."/>
            <person name="Ochsenreither K."/>
        </authorList>
    </citation>
    <scope>NUCLEOTIDE SEQUENCE [LARGE SCALE GENOMIC DNA]</scope>
    <source>
        <strain evidence="13 14">DSM 27192</strain>
    </source>
</reference>
<dbReference type="InterPro" id="IPR038770">
    <property type="entry name" value="Na+/solute_symporter_sf"/>
</dbReference>
<evidence type="ECO:0000313" key="13">
    <source>
        <dbReference type="EMBL" id="RSH90439.1"/>
    </source>
</evidence>
<feature type="transmembrane region" description="Helical" evidence="11">
    <location>
        <begin position="385"/>
        <end position="404"/>
    </location>
</feature>
<dbReference type="AlphaFoldDB" id="A0A427YH03"/>
<evidence type="ECO:0000256" key="1">
    <source>
        <dbReference type="ARBA" id="ARBA00004141"/>
    </source>
</evidence>
<evidence type="ECO:0000256" key="9">
    <source>
        <dbReference type="ARBA" id="ARBA00023201"/>
    </source>
</evidence>
<feature type="transmembrane region" description="Helical" evidence="11">
    <location>
        <begin position="64"/>
        <end position="81"/>
    </location>
</feature>
<organism evidence="13 14">
    <name type="scientific">Saitozyma podzolica</name>
    <dbReference type="NCBI Taxonomy" id="1890683"/>
    <lineage>
        <taxon>Eukaryota</taxon>
        <taxon>Fungi</taxon>
        <taxon>Dikarya</taxon>
        <taxon>Basidiomycota</taxon>
        <taxon>Agaricomycotina</taxon>
        <taxon>Tremellomycetes</taxon>
        <taxon>Tremellales</taxon>
        <taxon>Trimorphomycetaceae</taxon>
        <taxon>Saitozyma</taxon>
    </lineage>
</organism>
<comment type="caution">
    <text evidence="13">The sequence shown here is derived from an EMBL/GenBank/DDBJ whole genome shotgun (WGS) entry which is preliminary data.</text>
</comment>
<feature type="transmembrane region" description="Helical" evidence="11">
    <location>
        <begin position="416"/>
        <end position="437"/>
    </location>
</feature>
<feature type="transmembrane region" description="Helical" evidence="11">
    <location>
        <begin position="159"/>
        <end position="182"/>
    </location>
</feature>
<dbReference type="GO" id="GO:0006814">
    <property type="term" value="P:sodium ion transport"/>
    <property type="evidence" value="ECO:0007669"/>
    <property type="project" value="UniProtKB-KW"/>
</dbReference>
<comment type="subcellular location">
    <subcellularLocation>
        <location evidence="1">Membrane</location>
        <topology evidence="1">Multi-pass membrane protein</topology>
    </subcellularLocation>
</comment>
<dbReference type="PANTHER" id="PTHR43562:SF3">
    <property type="entry name" value="SODIUM ION_PROTON EXCHANGER (EUROFUNG)"/>
    <property type="match status" value="1"/>
</dbReference>
<dbReference type="Pfam" id="PF00999">
    <property type="entry name" value="Na_H_Exchanger"/>
    <property type="match status" value="2"/>
</dbReference>
<evidence type="ECO:0000256" key="8">
    <source>
        <dbReference type="ARBA" id="ARBA00023136"/>
    </source>
</evidence>
<feature type="transmembrane region" description="Helical" evidence="11">
    <location>
        <begin position="245"/>
        <end position="262"/>
    </location>
</feature>
<keyword evidence="14" id="KW-1185">Reference proteome</keyword>
<feature type="transmembrane region" description="Helical" evidence="11">
    <location>
        <begin position="202"/>
        <end position="224"/>
    </location>
</feature>
<feature type="compositionally biased region" description="Pro residues" evidence="10">
    <location>
        <begin position="314"/>
        <end position="326"/>
    </location>
</feature>
<evidence type="ECO:0000256" key="6">
    <source>
        <dbReference type="ARBA" id="ARBA00023053"/>
    </source>
</evidence>
<sequence>MWSSFTYEEPSVSSLLILSSWLYLLNVFGYLAQRLLSAGLLGQILIGVIYGTPLARWLDESWEEAFVAIGYVGLLVVVFEGGMSSSISTLTALLPLSTCIALTGLLCPIAMSFVLVPMCSFSFVHAFAAGSALSSTSLGTVLAVLNPSSIGFDLRRTKLGTALLSAAIMDDVVAFILVKVLQVIGAGSGSGNSGGGSIGANIGRTIGVTIGLGVALLLLSRFVLRPAYRQMRTIRQGRLVTKGSLLLCMVLVFIGMVAAAGYAGTSPLYGAYIAGLACAYLSEAEPGPSPPKSLSVELLPTRKPARSYTFPTTTPIPTPIPSPPRSPSGSFADGDSRKKPGLRSTFEGVVGPLLNYLLLPIFFGSIGYCIPFVPLWQGRVIWRGIIYAILMILGKGICGAWLLLWRRRKSGWKGAVFIGLAMIARGEIGLLISQIAYHTTSPLLVEDEFLIITWAIVICTIVGPVGVGWAVKRWGRKILEGGWE</sequence>
<evidence type="ECO:0000256" key="7">
    <source>
        <dbReference type="ARBA" id="ARBA00023065"/>
    </source>
</evidence>
<dbReference type="EMBL" id="RSCD01000010">
    <property type="protein sequence ID" value="RSH90439.1"/>
    <property type="molecule type" value="Genomic_DNA"/>
</dbReference>
<dbReference type="OrthoDB" id="1288932at2759"/>
<keyword evidence="6" id="KW-0915">Sodium</keyword>
<gene>
    <name evidence="13" type="primary">SSC1</name>
    <name evidence="13" type="ORF">EHS25_001044</name>
</gene>
<dbReference type="GO" id="GO:0015297">
    <property type="term" value="F:antiporter activity"/>
    <property type="evidence" value="ECO:0007669"/>
    <property type="project" value="UniProtKB-KW"/>
</dbReference>
<name>A0A427YH03_9TREE</name>
<evidence type="ECO:0000256" key="3">
    <source>
        <dbReference type="ARBA" id="ARBA00022449"/>
    </source>
</evidence>
<feature type="transmembrane region" description="Helical" evidence="11">
    <location>
        <begin position="122"/>
        <end position="147"/>
    </location>
</feature>
<dbReference type="Proteomes" id="UP000279259">
    <property type="component" value="Unassembled WGS sequence"/>
</dbReference>
<keyword evidence="7" id="KW-0406">Ion transport</keyword>
<feature type="transmembrane region" description="Helical" evidence="11">
    <location>
        <begin position="449"/>
        <end position="471"/>
    </location>
</feature>
<dbReference type="PANTHER" id="PTHR43562">
    <property type="entry name" value="NAPA-TYPE SODIUM/HYDROGEN ANTIPORTER"/>
    <property type="match status" value="1"/>
</dbReference>
<protein>
    <submittedName>
        <fullName evidence="13">Hsp70 ATPase ssc1</fullName>
    </submittedName>
</protein>
<accession>A0A427YH03</accession>
<dbReference type="Gene3D" id="1.20.1530.20">
    <property type="match status" value="2"/>
</dbReference>
<keyword evidence="8 11" id="KW-0472">Membrane</keyword>
<evidence type="ECO:0000256" key="5">
    <source>
        <dbReference type="ARBA" id="ARBA00022989"/>
    </source>
</evidence>
<evidence type="ECO:0000313" key="14">
    <source>
        <dbReference type="Proteomes" id="UP000279259"/>
    </source>
</evidence>
<dbReference type="GO" id="GO:1902600">
    <property type="term" value="P:proton transmembrane transport"/>
    <property type="evidence" value="ECO:0007669"/>
    <property type="project" value="InterPro"/>
</dbReference>
<feature type="transmembrane region" description="Helical" evidence="11">
    <location>
        <begin position="353"/>
        <end position="373"/>
    </location>
</feature>
<evidence type="ECO:0000256" key="11">
    <source>
        <dbReference type="SAM" id="Phobius"/>
    </source>
</evidence>
<dbReference type="GO" id="GO:0016020">
    <property type="term" value="C:membrane"/>
    <property type="evidence" value="ECO:0007669"/>
    <property type="project" value="UniProtKB-SubCell"/>
</dbReference>
<evidence type="ECO:0000256" key="10">
    <source>
        <dbReference type="SAM" id="MobiDB-lite"/>
    </source>
</evidence>
<feature type="transmembrane region" description="Helical" evidence="11">
    <location>
        <begin position="93"/>
        <end position="116"/>
    </location>
</feature>
<dbReference type="InterPro" id="IPR006153">
    <property type="entry name" value="Cation/H_exchanger_TM"/>
</dbReference>
<feature type="domain" description="Cation/H+ exchanger transmembrane" evidence="12">
    <location>
        <begin position="352"/>
        <end position="472"/>
    </location>
</feature>
<feature type="region of interest" description="Disordered" evidence="10">
    <location>
        <begin position="310"/>
        <end position="339"/>
    </location>
</feature>
<keyword evidence="5 11" id="KW-1133">Transmembrane helix</keyword>